<proteinExistence type="predicted"/>
<reference evidence="2" key="1">
    <citation type="submission" date="2023-08" db="EMBL/GenBank/DDBJ databases">
        <title>Black Yeasts Isolated from many extreme environments.</title>
        <authorList>
            <person name="Coleine C."/>
            <person name="Stajich J.E."/>
            <person name="Selbmann L."/>
        </authorList>
    </citation>
    <scope>NUCLEOTIDE SEQUENCE</scope>
    <source>
        <strain evidence="2">CCFEE 5810</strain>
    </source>
</reference>
<feature type="domain" description="Heterokaryon incompatibility" evidence="1">
    <location>
        <begin position="2"/>
        <end position="104"/>
    </location>
</feature>
<dbReference type="EMBL" id="JAVRQU010000027">
    <property type="protein sequence ID" value="KAK5689980.1"/>
    <property type="molecule type" value="Genomic_DNA"/>
</dbReference>
<dbReference type="AlphaFoldDB" id="A0AAN7VVK4"/>
<comment type="caution">
    <text evidence="2">The sequence shown here is derived from an EMBL/GenBank/DDBJ whole genome shotgun (WGS) entry which is preliminary data.</text>
</comment>
<organism evidence="2 3">
    <name type="scientific">Elasticomyces elasticus</name>
    <dbReference type="NCBI Taxonomy" id="574655"/>
    <lineage>
        <taxon>Eukaryota</taxon>
        <taxon>Fungi</taxon>
        <taxon>Dikarya</taxon>
        <taxon>Ascomycota</taxon>
        <taxon>Pezizomycotina</taxon>
        <taxon>Dothideomycetes</taxon>
        <taxon>Dothideomycetidae</taxon>
        <taxon>Mycosphaerellales</taxon>
        <taxon>Teratosphaeriaceae</taxon>
        <taxon>Elasticomyces</taxon>
    </lineage>
</organism>
<dbReference type="InterPro" id="IPR010730">
    <property type="entry name" value="HET"/>
</dbReference>
<name>A0AAN7VVK4_9PEZI</name>
<dbReference type="Pfam" id="PF06985">
    <property type="entry name" value="HET"/>
    <property type="match status" value="1"/>
</dbReference>
<evidence type="ECO:0000313" key="3">
    <source>
        <dbReference type="Proteomes" id="UP001310594"/>
    </source>
</evidence>
<dbReference type="PANTHER" id="PTHR33112:SF12">
    <property type="entry name" value="HETEROKARYON INCOMPATIBILITY DOMAIN-CONTAINING PROTEIN"/>
    <property type="match status" value="1"/>
</dbReference>
<protein>
    <recommendedName>
        <fullName evidence="1">Heterokaryon incompatibility domain-containing protein</fullName>
    </recommendedName>
</protein>
<dbReference type="PANTHER" id="PTHR33112">
    <property type="entry name" value="DOMAIN PROTEIN, PUTATIVE-RELATED"/>
    <property type="match status" value="1"/>
</dbReference>
<dbReference type="Proteomes" id="UP001310594">
    <property type="component" value="Unassembled WGS sequence"/>
</dbReference>
<gene>
    <name evidence="2" type="ORF">LTR97_012463</name>
</gene>
<evidence type="ECO:0000259" key="1">
    <source>
        <dbReference type="Pfam" id="PF06985"/>
    </source>
</evidence>
<evidence type="ECO:0000313" key="2">
    <source>
        <dbReference type="EMBL" id="KAK5689980.1"/>
    </source>
</evidence>
<accession>A0AAN7VVK4</accession>
<sequence length="417" mass="46547">MSLTRSLGEGYLWVDSLCIVQDDAKSKHSEIASMDRVYGGAVVTMIASSGATVDAGLPGVRPGTLQRRQHVERVQDIQLVNRLPGIMEKVDKSVWNTRAWTYQERILSRRKLFLTDAQCSFKCEHTDIELTEDAQGCVHRLSDDASGPDGKVVVRWFDRSTGDADVAVPYRSVYTVVYSTIVTELTSRKLSYLVDVLNAFQGVAGRLFVLFQDTRQPMFPSWSWAGWVGGVTCEYGGRRTLGDFEVLTTSLIDDAVSRLQSMEQYRGPVTHSWKLINWRGSSFWEYDGKDGFYYTHPLPTLSGDSEYAVATKTVRGHNCLVISASVAKMEVSGREVNGIALLSSAYGEPDKRRRLHALSLCLSDRSWAGTRPRPPVKIITRDIRRMTCNSSNASTLIDIDQAIIYLKSEGATKPMSF</sequence>